<dbReference type="AlphaFoldDB" id="A0A1E3HD25"/>
<dbReference type="Proteomes" id="UP000094043">
    <property type="component" value="Chromosome 5"/>
</dbReference>
<evidence type="ECO:0000313" key="3">
    <source>
        <dbReference type="Proteomes" id="UP000094043"/>
    </source>
</evidence>
<feature type="region of interest" description="Disordered" evidence="1">
    <location>
        <begin position="105"/>
        <end position="134"/>
    </location>
</feature>
<gene>
    <name evidence="2" type="ORF">L203_104732</name>
</gene>
<reference evidence="2" key="1">
    <citation type="submission" date="2016-06" db="EMBL/GenBank/DDBJ databases">
        <authorList>
            <person name="Cuomo C."/>
            <person name="Litvintseva A."/>
            <person name="Heitman J."/>
            <person name="Chen Y."/>
            <person name="Sun S."/>
            <person name="Springer D."/>
            <person name="Dromer F."/>
            <person name="Young S."/>
            <person name="Zeng Q."/>
            <person name="Chapman S."/>
            <person name="Gujja S."/>
            <person name="Saif S."/>
            <person name="Birren B."/>
        </authorList>
    </citation>
    <scope>NUCLEOTIDE SEQUENCE</scope>
    <source>
        <strain evidence="2">CBS 7841</strain>
    </source>
</reference>
<sequence>MAPNRSELPATDPSVYTTTADVTSRLEGLSLDGSARGRSSQQTTTQTGNYQQSQKPSTYGERSQYEKSSRDKETVHHQASLMMAVTNFGSASNASERAQAVMSGLKHIEFLQQREGNPESPQKSQDGKFSSRRT</sequence>
<name>A0A1E3HD25_9TREE</name>
<feature type="compositionally biased region" description="Polar residues" evidence="1">
    <location>
        <begin position="119"/>
        <end position="128"/>
    </location>
</feature>
<organism evidence="2 3">
    <name type="scientific">Cryptococcus depauperatus CBS 7841</name>
    <dbReference type="NCBI Taxonomy" id="1295531"/>
    <lineage>
        <taxon>Eukaryota</taxon>
        <taxon>Fungi</taxon>
        <taxon>Dikarya</taxon>
        <taxon>Basidiomycota</taxon>
        <taxon>Agaricomycotina</taxon>
        <taxon>Tremellomycetes</taxon>
        <taxon>Tremellales</taxon>
        <taxon>Cryptococcaceae</taxon>
        <taxon>Cryptococcus</taxon>
    </lineage>
</organism>
<proteinExistence type="predicted"/>
<dbReference type="EMBL" id="CP143788">
    <property type="protein sequence ID" value="WVN89507.1"/>
    <property type="molecule type" value="Genomic_DNA"/>
</dbReference>
<reference evidence="2" key="2">
    <citation type="journal article" date="2022" name="Elife">
        <title>Obligate sexual reproduction of a homothallic fungus closely related to the Cryptococcus pathogenic species complex.</title>
        <authorList>
            <person name="Passer A.R."/>
            <person name="Clancey S.A."/>
            <person name="Shea T."/>
            <person name="David-Palma M."/>
            <person name="Averette A.F."/>
            <person name="Boekhout T."/>
            <person name="Porcel B.M."/>
            <person name="Nowrousian M."/>
            <person name="Cuomo C.A."/>
            <person name="Sun S."/>
            <person name="Heitman J."/>
            <person name="Coelho M.A."/>
        </authorList>
    </citation>
    <scope>NUCLEOTIDE SEQUENCE</scope>
    <source>
        <strain evidence="2">CBS 7841</strain>
    </source>
</reference>
<feature type="region of interest" description="Disordered" evidence="1">
    <location>
        <begin position="1"/>
        <end position="76"/>
    </location>
</feature>
<dbReference type="GeneID" id="91088942"/>
<keyword evidence="3" id="KW-1185">Reference proteome</keyword>
<feature type="compositionally biased region" description="Basic and acidic residues" evidence="1">
    <location>
        <begin position="63"/>
        <end position="76"/>
    </location>
</feature>
<reference evidence="2" key="3">
    <citation type="submission" date="2024-01" db="EMBL/GenBank/DDBJ databases">
        <authorList>
            <person name="Coelho M.A."/>
            <person name="David-Palma M."/>
            <person name="Shea T."/>
            <person name="Sun S."/>
            <person name="Cuomo C.A."/>
            <person name="Heitman J."/>
        </authorList>
    </citation>
    <scope>NUCLEOTIDE SEQUENCE</scope>
    <source>
        <strain evidence="2">CBS 7841</strain>
    </source>
</reference>
<accession>A0A1E3HD25</accession>
<dbReference type="VEuPathDB" id="FungiDB:L203_06648"/>
<protein>
    <submittedName>
        <fullName evidence="2">Uncharacterized protein</fullName>
    </submittedName>
</protein>
<feature type="compositionally biased region" description="Low complexity" evidence="1">
    <location>
        <begin position="39"/>
        <end position="54"/>
    </location>
</feature>
<evidence type="ECO:0000313" key="2">
    <source>
        <dbReference type="EMBL" id="WVN89507.1"/>
    </source>
</evidence>
<dbReference type="RefSeq" id="XP_066070207.1">
    <property type="nucleotide sequence ID" value="XM_066214110.1"/>
</dbReference>
<evidence type="ECO:0000256" key="1">
    <source>
        <dbReference type="SAM" id="MobiDB-lite"/>
    </source>
</evidence>
<dbReference type="KEGG" id="cdep:91088942"/>